<dbReference type="Proteomes" id="UP000507470">
    <property type="component" value="Unassembled WGS sequence"/>
</dbReference>
<dbReference type="Pfam" id="PF00589">
    <property type="entry name" value="Phage_integrase"/>
    <property type="match status" value="1"/>
</dbReference>
<feature type="domain" description="Tyr recombinase" evidence="3">
    <location>
        <begin position="178"/>
        <end position="268"/>
    </location>
</feature>
<dbReference type="GO" id="GO:0003677">
    <property type="term" value="F:DNA binding"/>
    <property type="evidence" value="ECO:0007669"/>
    <property type="project" value="InterPro"/>
</dbReference>
<dbReference type="InterPro" id="IPR013762">
    <property type="entry name" value="Integrase-like_cat_sf"/>
</dbReference>
<evidence type="ECO:0000259" key="3">
    <source>
        <dbReference type="Pfam" id="PF00589"/>
    </source>
</evidence>
<organism evidence="4 5">
    <name type="scientific">Mytilus coruscus</name>
    <name type="common">Sea mussel</name>
    <dbReference type="NCBI Taxonomy" id="42192"/>
    <lineage>
        <taxon>Eukaryota</taxon>
        <taxon>Metazoa</taxon>
        <taxon>Spiralia</taxon>
        <taxon>Lophotrochozoa</taxon>
        <taxon>Mollusca</taxon>
        <taxon>Bivalvia</taxon>
        <taxon>Autobranchia</taxon>
        <taxon>Pteriomorphia</taxon>
        <taxon>Mytilida</taxon>
        <taxon>Mytiloidea</taxon>
        <taxon>Mytilidae</taxon>
        <taxon>Mytilinae</taxon>
        <taxon>Mytilus</taxon>
    </lineage>
</organism>
<dbReference type="SUPFAM" id="SSF56349">
    <property type="entry name" value="DNA breaking-rejoining enzymes"/>
    <property type="match status" value="1"/>
</dbReference>
<feature type="compositionally biased region" description="Polar residues" evidence="2">
    <location>
        <begin position="291"/>
        <end position="305"/>
    </location>
</feature>
<gene>
    <name evidence="4" type="ORF">MCOR_49598</name>
</gene>
<keyword evidence="5" id="KW-1185">Reference proteome</keyword>
<dbReference type="InterPro" id="IPR002104">
    <property type="entry name" value="Integrase_catalytic"/>
</dbReference>
<dbReference type="CDD" id="cd00397">
    <property type="entry name" value="DNA_BRE_C"/>
    <property type="match status" value="1"/>
</dbReference>
<dbReference type="Gene3D" id="1.10.443.10">
    <property type="entry name" value="Intergrase catalytic core"/>
    <property type="match status" value="1"/>
</dbReference>
<dbReference type="InterPro" id="IPR011010">
    <property type="entry name" value="DNA_brk_join_enz"/>
</dbReference>
<accession>A0A6J8EBP6</accession>
<dbReference type="OrthoDB" id="10067014at2759"/>
<sequence>MVQIISGWLTENKYSSSFEELDETILNDRLCYFYASLQTKQGTDYSKSALVGIRSAISRHKTGPPYNREINIITDKSFMPSNHVITDMMKKLKREGKDITVHKKAVAEGDIQKLYSSGIFSTDHPVTLQNKVFWDIMLNFGRRGQEGLTDLKKTTYAKYKDDKGQEYYKMTYNECDKTHHGVDSKENSRDQALQYPKPTIWYAAQTIGKNKLASMMSRISEEAGLSIRYTNHCLRATVATGLKRAGVDDRAIMSVTGHRNVKSLDSYIEGPTDKQCRELSNTLQRVATANSDSALNENKTESNATLKYKQRSSRNQDRAIIPPRNDDTSIRPAHYDEIDSMYYNPINSTFSHQDTRNNVQDCTCQPLNANLEDWEAKNISSRNVLCTDQQFKPSEEDNSLRSSSDESYLVPCRNYIDIDIVKITENEHQDISIEEPEINEDKSSISSYNSETNIKSIRRYETLKISDINEHCYKKYNDVDV</sequence>
<dbReference type="EMBL" id="CACVKT020008727">
    <property type="protein sequence ID" value="CAC5417042.1"/>
    <property type="molecule type" value="Genomic_DNA"/>
</dbReference>
<dbReference type="AlphaFoldDB" id="A0A6J8EBP6"/>
<feature type="region of interest" description="Disordered" evidence="2">
    <location>
        <begin position="291"/>
        <end position="331"/>
    </location>
</feature>
<dbReference type="InterPro" id="IPR052787">
    <property type="entry name" value="MAVS"/>
</dbReference>
<evidence type="ECO:0000256" key="1">
    <source>
        <dbReference type="ARBA" id="ARBA00023172"/>
    </source>
</evidence>
<reference evidence="4 5" key="1">
    <citation type="submission" date="2020-06" db="EMBL/GenBank/DDBJ databases">
        <authorList>
            <person name="Li R."/>
            <person name="Bekaert M."/>
        </authorList>
    </citation>
    <scope>NUCLEOTIDE SEQUENCE [LARGE SCALE GENOMIC DNA]</scope>
    <source>
        <strain evidence="5">wild</strain>
    </source>
</reference>
<dbReference type="GO" id="GO:0015074">
    <property type="term" value="P:DNA integration"/>
    <property type="evidence" value="ECO:0007669"/>
    <property type="project" value="InterPro"/>
</dbReference>
<dbReference type="PANTHER" id="PTHR21446:SF6">
    <property type="entry name" value="MITOCHONDRIAL ANTIVIRAL-SIGNALING PROTEIN"/>
    <property type="match status" value="1"/>
</dbReference>
<proteinExistence type="predicted"/>
<evidence type="ECO:0000313" key="4">
    <source>
        <dbReference type="EMBL" id="CAC5417042.1"/>
    </source>
</evidence>
<evidence type="ECO:0000256" key="2">
    <source>
        <dbReference type="SAM" id="MobiDB-lite"/>
    </source>
</evidence>
<name>A0A6J8EBP6_MYTCO</name>
<protein>
    <recommendedName>
        <fullName evidence="3">Tyr recombinase domain-containing protein</fullName>
    </recommendedName>
</protein>
<dbReference type="GO" id="GO:0006310">
    <property type="term" value="P:DNA recombination"/>
    <property type="evidence" value="ECO:0007669"/>
    <property type="project" value="UniProtKB-KW"/>
</dbReference>
<keyword evidence="1" id="KW-0233">DNA recombination</keyword>
<dbReference type="PANTHER" id="PTHR21446">
    <property type="entry name" value="DUF3504 DOMAIN-CONTAINING PROTEIN"/>
    <property type="match status" value="1"/>
</dbReference>
<evidence type="ECO:0000313" key="5">
    <source>
        <dbReference type="Proteomes" id="UP000507470"/>
    </source>
</evidence>